<organism evidence="1 2">
    <name type="scientific">Thermoclostridium caenicola</name>
    <dbReference type="NCBI Taxonomy" id="659425"/>
    <lineage>
        <taxon>Bacteria</taxon>
        <taxon>Bacillati</taxon>
        <taxon>Bacillota</taxon>
        <taxon>Clostridia</taxon>
        <taxon>Eubacteriales</taxon>
        <taxon>Oscillospiraceae</taxon>
        <taxon>Thermoclostridium</taxon>
    </lineage>
</organism>
<protein>
    <submittedName>
        <fullName evidence="1">Uncharacterized protein</fullName>
    </submittedName>
</protein>
<evidence type="ECO:0000313" key="1">
    <source>
        <dbReference type="EMBL" id="SHI91717.1"/>
    </source>
</evidence>
<dbReference type="Proteomes" id="UP000324781">
    <property type="component" value="Unassembled WGS sequence"/>
</dbReference>
<keyword evidence="2" id="KW-1185">Reference proteome</keyword>
<dbReference type="RefSeq" id="WP_149678393.1">
    <property type="nucleotide sequence ID" value="NZ_FQZP01000015.1"/>
</dbReference>
<name>A0A1M6F1Y8_9FIRM</name>
<dbReference type="OrthoDB" id="1985886at2"/>
<evidence type="ECO:0000313" key="2">
    <source>
        <dbReference type="Proteomes" id="UP000324781"/>
    </source>
</evidence>
<proteinExistence type="predicted"/>
<accession>A0A1M6F1Y8</accession>
<dbReference type="AlphaFoldDB" id="A0A1M6F1Y8"/>
<dbReference type="SUPFAM" id="SSF57884">
    <property type="entry name" value="Ada DNA repair protein, N-terminal domain (N-Ada 10)"/>
    <property type="match status" value="1"/>
</dbReference>
<dbReference type="InterPro" id="IPR035451">
    <property type="entry name" value="Ada-like_dom_sf"/>
</dbReference>
<sequence>MRLTSLAIVFIMIIGPYLTISGIQSRMLHKDRELRAYYDQLVDNAVQDAVTVLAQQRRRMSDESGLTLQNTREIAVTHLFDALYYAFGVYGNGAGMMRVKGCMPVIVFLERDGFVVYALNEYEGPDGYTIMDYCWYPKKPYSGVSADGRYYVRYTLEDAVIVCDASSGEEMEGLFTDFTAMFPQFQTREGFEAVRLAAVSQAIEKDLASHIARFNGFSARMGVTYKFRFPRIEDADWIRALTDEGMLVFAQGFPVITGVPYENNAFGGARILRRPELVGYEHDGKPVYCRDSCRQYIELSSRPDFNQESLIRFTDARDAASQGYYPCPICRP</sequence>
<dbReference type="Gene3D" id="3.40.10.10">
    <property type="entry name" value="DNA Methylphosphotriester Repair Domain"/>
    <property type="match status" value="1"/>
</dbReference>
<dbReference type="EMBL" id="FQZP01000015">
    <property type="protein sequence ID" value="SHI91717.1"/>
    <property type="molecule type" value="Genomic_DNA"/>
</dbReference>
<reference evidence="1 2" key="1">
    <citation type="submission" date="2016-11" db="EMBL/GenBank/DDBJ databases">
        <authorList>
            <person name="Varghese N."/>
            <person name="Submissions S."/>
        </authorList>
    </citation>
    <scope>NUCLEOTIDE SEQUENCE [LARGE SCALE GENOMIC DNA]</scope>
    <source>
        <strain evidence="1 2">DSM 19027</strain>
    </source>
</reference>
<gene>
    <name evidence="1" type="ORF">SAMN05444373_10152</name>
</gene>